<evidence type="ECO:0000313" key="2">
    <source>
        <dbReference type="Proteomes" id="UP001349343"/>
    </source>
</evidence>
<evidence type="ECO:0000313" key="1">
    <source>
        <dbReference type="EMBL" id="WQJ52971.1"/>
    </source>
</evidence>
<name>A0ABZ0Z1E9_9CAUD</name>
<reference evidence="1 2" key="1">
    <citation type="submission" date="2023-11" db="EMBL/GenBank/DDBJ databases">
        <authorList>
            <person name="Cook R."/>
            <person name="Crisci M."/>
            <person name="Pye H."/>
            <person name="Adriaenssens E."/>
            <person name="Santini J."/>
        </authorList>
    </citation>
    <scope>NUCLEOTIDE SEQUENCE [LARGE SCALE GENOMIC DNA]</scope>
    <source>
        <strain evidence="1">Lak_Megaphage_RVC_JS4_GC31</strain>
    </source>
</reference>
<keyword evidence="2" id="KW-1185">Reference proteome</keyword>
<dbReference type="EMBL" id="OR769222">
    <property type="protein sequence ID" value="WQJ52971.1"/>
    <property type="molecule type" value="Genomic_DNA"/>
</dbReference>
<protein>
    <submittedName>
        <fullName evidence="1">Uncharacterized protein</fullName>
    </submittedName>
</protein>
<sequence length="231" mass="26811">MIITVPEYKKIQHINKSKFKLNESLFDDDWEDIHNDTGILAGNISIEYEESELKPRVERILKELDVENYEIECTGNGILVDVHDNLYLPNKGLNKFDSQLFHFNTVEGSCNYSGNNLTDWSFFPYVIMGNCYANFNNLKNFNGVPTIMGKLIATKQNKKPDYPLSQINYTNFKNKNITENSVYVIPVNQFGLLCSVNEDNNFCIIQFDDNKKYKFKLDEVEYLGKLENLLL</sequence>
<accession>A0ABZ0Z1E9</accession>
<proteinExistence type="predicted"/>
<organism evidence="1 2">
    <name type="scientific">phage Lak_Megaphage_RVC_JS4_GC31</name>
    <dbReference type="NCBI Taxonomy" id="3109228"/>
    <lineage>
        <taxon>Viruses</taxon>
        <taxon>Duplodnaviria</taxon>
        <taxon>Heunggongvirae</taxon>
        <taxon>Uroviricota</taxon>
        <taxon>Caudoviricetes</taxon>
        <taxon>Caudoviricetes code 15 clade</taxon>
    </lineage>
</organism>
<dbReference type="Proteomes" id="UP001349343">
    <property type="component" value="Segment"/>
</dbReference>